<evidence type="ECO:0000256" key="3">
    <source>
        <dbReference type="ARBA" id="ARBA00022723"/>
    </source>
</evidence>
<protein>
    <recommendedName>
        <fullName evidence="2">ubiquitinyl hydrolase 1</fullName>
        <ecNumber evidence="2">3.4.19.12</ecNumber>
    </recommendedName>
</protein>
<feature type="domain" description="UBP-type" evidence="9">
    <location>
        <begin position="42"/>
        <end position="154"/>
    </location>
</feature>
<dbReference type="EMBL" id="KN716328">
    <property type="protein sequence ID" value="KJH46935.1"/>
    <property type="molecule type" value="Genomic_DNA"/>
</dbReference>
<reference evidence="10 11" key="1">
    <citation type="submission" date="2013-11" db="EMBL/GenBank/DDBJ databases">
        <title>Draft genome of the bovine lungworm Dictyocaulus viviparus.</title>
        <authorList>
            <person name="Mitreva M."/>
        </authorList>
    </citation>
    <scope>NUCLEOTIDE SEQUENCE [LARGE SCALE GENOMIC DNA]</scope>
    <source>
        <strain evidence="10 11">HannoverDv2000</strain>
    </source>
</reference>
<evidence type="ECO:0000259" key="8">
    <source>
        <dbReference type="PROSITE" id="PS50235"/>
    </source>
</evidence>
<dbReference type="STRING" id="29172.A0A0D8XQY4"/>
<evidence type="ECO:0000256" key="1">
    <source>
        <dbReference type="ARBA" id="ARBA00000707"/>
    </source>
</evidence>
<dbReference type="SUPFAM" id="SSF57850">
    <property type="entry name" value="RING/U-box"/>
    <property type="match status" value="1"/>
</dbReference>
<dbReference type="GO" id="GO:0016579">
    <property type="term" value="P:protein deubiquitination"/>
    <property type="evidence" value="ECO:0007669"/>
    <property type="project" value="InterPro"/>
</dbReference>
<keyword evidence="4 6" id="KW-0863">Zinc-finger</keyword>
<accession>A0A0D8XQY4</accession>
<gene>
    <name evidence="10" type="ORF">DICVIV_07015</name>
</gene>
<organism evidence="10 11">
    <name type="scientific">Dictyocaulus viviparus</name>
    <name type="common">Bovine lungworm</name>
    <dbReference type="NCBI Taxonomy" id="29172"/>
    <lineage>
        <taxon>Eukaryota</taxon>
        <taxon>Metazoa</taxon>
        <taxon>Ecdysozoa</taxon>
        <taxon>Nematoda</taxon>
        <taxon>Chromadorea</taxon>
        <taxon>Rhabditida</taxon>
        <taxon>Rhabditina</taxon>
        <taxon>Rhabditomorpha</taxon>
        <taxon>Strongyloidea</taxon>
        <taxon>Metastrongylidae</taxon>
        <taxon>Dictyocaulus</taxon>
    </lineage>
</organism>
<dbReference type="PROSITE" id="PS00972">
    <property type="entry name" value="USP_1"/>
    <property type="match status" value="1"/>
</dbReference>
<evidence type="ECO:0000313" key="10">
    <source>
        <dbReference type="EMBL" id="KJH46935.1"/>
    </source>
</evidence>
<sequence>MAFHARMGRKRSGQKHLQRSMFPSSGSDANVTSKDLIQSCVSHCNHLESIGKLNRDHIQLFQQAQCSICAAIGLRVPARWICLNEECLMTGNLTTLCGSRSGEKYHASAHSEAYPNHCILWNLRNSRLCCMKCAAEIYKDANVPALDVEIRRALMPLKRNHKELSSTESTELLCKKGLPYNCQGTQAHEFPIGSFEVINRPLTKNMEDGFDLDFPKGLTGLYNMGNTCYFNASIQVLSNCPPFSEYFRDKEDLRPFANREPLVANTVAYLFQKLWSAKREPAVFPKALLARIRDNFPQFRGWSQQDAQELIRCLLELLHSELCQPVYAYEDYSALAPKALIRLNSTSSSGSDQFETADSGWSSDGDTTCTSTDSRTTAKALYVPVRWRSIVTDVFDGSIESCVTCLTCKTVSVTTETFQDLSLPIPSAEHLSHIRKSCTGCIDEGEGTGSELNEGYGWIPWLSWLRSLSGIIVTPSVLPF</sequence>
<dbReference type="Proteomes" id="UP000053766">
    <property type="component" value="Unassembled WGS sequence"/>
</dbReference>
<dbReference type="PROSITE" id="PS50235">
    <property type="entry name" value="USP_3"/>
    <property type="match status" value="1"/>
</dbReference>
<comment type="catalytic activity">
    <reaction evidence="1">
        <text>Thiol-dependent hydrolysis of ester, thioester, amide, peptide and isopeptide bonds formed by the C-terminal Gly of ubiquitin (a 76-residue protein attached to proteins as an intracellular targeting signal).</text>
        <dbReference type="EC" id="3.4.19.12"/>
    </reaction>
</comment>
<keyword evidence="10" id="KW-0378">Hydrolase</keyword>
<dbReference type="EC" id="3.4.19.12" evidence="2"/>
<dbReference type="InterPro" id="IPR038765">
    <property type="entry name" value="Papain-like_cys_pep_sf"/>
</dbReference>
<reference evidence="11" key="2">
    <citation type="journal article" date="2016" name="Sci. Rep.">
        <title>Dictyocaulus viviparus genome, variome and transcriptome elucidate lungworm biology and support future intervention.</title>
        <authorList>
            <person name="McNulty S.N."/>
            <person name="Strube C."/>
            <person name="Rosa B.A."/>
            <person name="Martin J.C."/>
            <person name="Tyagi R."/>
            <person name="Choi Y.J."/>
            <person name="Wang Q."/>
            <person name="Hallsworth Pepin K."/>
            <person name="Zhang X."/>
            <person name="Ozersky P."/>
            <person name="Wilson R.K."/>
            <person name="Sternberg P.W."/>
            <person name="Gasser R.B."/>
            <person name="Mitreva M."/>
        </authorList>
    </citation>
    <scope>NUCLEOTIDE SEQUENCE [LARGE SCALE GENOMIC DNA]</scope>
    <source>
        <strain evidence="11">HannoverDv2000</strain>
    </source>
</reference>
<dbReference type="InterPro" id="IPR001607">
    <property type="entry name" value="Znf_UBP"/>
</dbReference>
<dbReference type="GO" id="GO:0004843">
    <property type="term" value="F:cysteine-type deubiquitinase activity"/>
    <property type="evidence" value="ECO:0007669"/>
    <property type="project" value="UniProtKB-EC"/>
</dbReference>
<proteinExistence type="predicted"/>
<dbReference type="Gene3D" id="3.90.70.10">
    <property type="entry name" value="Cysteine proteinases"/>
    <property type="match status" value="1"/>
</dbReference>
<dbReference type="Gene3D" id="3.30.40.10">
    <property type="entry name" value="Zinc/RING finger domain, C3HC4 (zinc finger)"/>
    <property type="match status" value="1"/>
</dbReference>
<feature type="region of interest" description="Disordered" evidence="7">
    <location>
        <begin position="347"/>
        <end position="370"/>
    </location>
</feature>
<feature type="compositionally biased region" description="Low complexity" evidence="7">
    <location>
        <begin position="356"/>
        <end position="370"/>
    </location>
</feature>
<evidence type="ECO:0000256" key="7">
    <source>
        <dbReference type="SAM" id="MobiDB-lite"/>
    </source>
</evidence>
<dbReference type="InterPro" id="IPR001394">
    <property type="entry name" value="Peptidase_C19_UCH"/>
</dbReference>
<dbReference type="AlphaFoldDB" id="A0A0D8XQY4"/>
<dbReference type="SUPFAM" id="SSF54001">
    <property type="entry name" value="Cysteine proteinases"/>
    <property type="match status" value="1"/>
</dbReference>
<dbReference type="OrthoDB" id="21192at2759"/>
<keyword evidence="5" id="KW-0862">Zinc</keyword>
<evidence type="ECO:0000256" key="2">
    <source>
        <dbReference type="ARBA" id="ARBA00012759"/>
    </source>
</evidence>
<dbReference type="GO" id="GO:0008270">
    <property type="term" value="F:zinc ion binding"/>
    <property type="evidence" value="ECO:0007669"/>
    <property type="project" value="UniProtKB-KW"/>
</dbReference>
<feature type="domain" description="USP" evidence="8">
    <location>
        <begin position="219"/>
        <end position="480"/>
    </location>
</feature>
<keyword evidence="11" id="KW-1185">Reference proteome</keyword>
<feature type="compositionally biased region" description="Basic residues" evidence="7">
    <location>
        <begin position="1"/>
        <end position="18"/>
    </location>
</feature>
<dbReference type="PROSITE" id="PS50271">
    <property type="entry name" value="ZF_UBP"/>
    <property type="match status" value="1"/>
</dbReference>
<evidence type="ECO:0000256" key="6">
    <source>
        <dbReference type="PROSITE-ProRule" id="PRU00502"/>
    </source>
</evidence>
<name>A0A0D8XQY4_DICVI</name>
<dbReference type="Pfam" id="PF00443">
    <property type="entry name" value="UCH"/>
    <property type="match status" value="1"/>
</dbReference>
<dbReference type="PANTHER" id="PTHR21646">
    <property type="entry name" value="UBIQUITIN CARBOXYL-TERMINAL HYDROLASE"/>
    <property type="match status" value="1"/>
</dbReference>
<evidence type="ECO:0000256" key="5">
    <source>
        <dbReference type="ARBA" id="ARBA00022833"/>
    </source>
</evidence>
<dbReference type="InterPro" id="IPR013083">
    <property type="entry name" value="Znf_RING/FYVE/PHD"/>
</dbReference>
<evidence type="ECO:0000259" key="9">
    <source>
        <dbReference type="PROSITE" id="PS50271"/>
    </source>
</evidence>
<dbReference type="InterPro" id="IPR018200">
    <property type="entry name" value="USP_CS"/>
</dbReference>
<keyword evidence="3" id="KW-0479">Metal-binding</keyword>
<dbReference type="InterPro" id="IPR050185">
    <property type="entry name" value="Ub_carboxyl-term_hydrolase"/>
</dbReference>
<feature type="region of interest" description="Disordered" evidence="7">
    <location>
        <begin position="1"/>
        <end position="28"/>
    </location>
</feature>
<evidence type="ECO:0000256" key="4">
    <source>
        <dbReference type="ARBA" id="ARBA00022771"/>
    </source>
</evidence>
<dbReference type="InterPro" id="IPR028889">
    <property type="entry name" value="USP"/>
</dbReference>
<evidence type="ECO:0000313" key="11">
    <source>
        <dbReference type="Proteomes" id="UP000053766"/>
    </source>
</evidence>
<dbReference type="PANTHER" id="PTHR21646:SF86">
    <property type="entry name" value="UBIQUITIN CARBOXYL-TERMINAL HYDROLASE"/>
    <property type="match status" value="1"/>
</dbReference>